<dbReference type="AlphaFoldDB" id="A0A4S4LQS3"/>
<dbReference type="GO" id="GO:0010008">
    <property type="term" value="C:endosome membrane"/>
    <property type="evidence" value="ECO:0007669"/>
    <property type="project" value="TreeGrafter"/>
</dbReference>
<name>A0A4S4LQS3_9AGAM</name>
<feature type="compositionally biased region" description="Polar residues" evidence="1">
    <location>
        <begin position="1"/>
        <end position="10"/>
    </location>
</feature>
<feature type="compositionally biased region" description="Pro residues" evidence="1">
    <location>
        <begin position="407"/>
        <end position="422"/>
    </location>
</feature>
<accession>A0A4S4LQS3</accession>
<evidence type="ECO:0008006" key="4">
    <source>
        <dbReference type="Google" id="ProtNLM"/>
    </source>
</evidence>
<reference evidence="2 3" key="1">
    <citation type="submission" date="2019-02" db="EMBL/GenBank/DDBJ databases">
        <title>Genome sequencing of the rare red list fungi Bondarzewia mesenterica.</title>
        <authorList>
            <person name="Buettner E."/>
            <person name="Kellner H."/>
        </authorList>
    </citation>
    <scope>NUCLEOTIDE SEQUENCE [LARGE SCALE GENOMIC DNA]</scope>
    <source>
        <strain evidence="2 3">DSM 108281</strain>
    </source>
</reference>
<sequence>MDGSQPSHVSSKPLPPIPSRQNRLQHRQLTVEASAHLRNFIESALKEEDIESEKDKWVSGLERALGEMADAASRNGWLAGIRRRRDRTKQRKNATLLQAEGNDRETAHVVKEKSGGGHPRVSQAGEAESDRDPHLEQEQEQGNDVTGSCSQLSESALQRLRELASQQVVSKPKPSAKHLLLVVDPFNEPKAHHFRSPPDHEFFHPNRVCSFRPDVYAVPAGNGPDNENVSKSILFGLREWCADPVKVDVQLVGGTFSVNGASSLGQYDSIIKVLRLAIYMHLSLLLEQHFLSDSRVSLHFPKPAQFSIPAIPTIPIIQRHPSMSEAKRRRRDSLISSPIWSFFSKKGSDFLHRAVSIASSSSASRGSSIDLSHTTTSLPSSPLAGPRTSEDTPYRRIRGFSIFGDNRPPPVPAKEEAPPPNSPFQDALHRIEESKGLLSTSTGVIFPPPILLVRLAELEKGLPTRRLTGEERTGLTGILGWEGKEARGHGMSGTVGFVRQQHLSILYSQHVPLPRPSSSTVSNASQSSLLVSDLPAYTHCGPRALWRTYAYYEEGESSLGEMVHDICARAEEPCDRPGCESTRGHHELRWMHDGTRIVAKTHPIEQADEDRIEIWQSCRVCYETTPRCIMDDGTYLFSFAKFLELLVYSRTICTLTPSLCPHTTPPPQPWTGLDYPLPQSRLNIIRHFSYKSHTVSFTVSTIEDIFELRVPRLQITRSNVANKRTEKAQEKQDSIQHSEGEEEKRDLRKEINNWWQRIAEHLDKLEVHLSGDDASSYHKSLPRLPSADEAYESSSLAATPKVGAISLASEPSTISTSTHDTEASSASTVTLRLPQPERGNSRESYSDASILTADGTDPIQLLTNMRHTFQRTEQMLYAQLSQTPVSTLNDTRRSFYSAAQGASKRLSAWEKKHLSKAARAQFAADRQAFAEPEWWNSGCHAVPGSDIIVREEDWGSIIAFTLSSTDYQNELMNATLPRGTRSEVPSPSPSPFLQPNSVFNRSPATNSTSSFKFFSSAPKPDPDNEDMVWHEPETYSATISRKEHPRDPSSLLSLRDVLRNKVPGEGSSALTPSMFMNLG</sequence>
<feature type="non-terminal residue" evidence="2">
    <location>
        <position position="1079"/>
    </location>
</feature>
<feature type="compositionally biased region" description="Low complexity" evidence="1">
    <location>
        <begin position="363"/>
        <end position="383"/>
    </location>
</feature>
<protein>
    <recommendedName>
        <fullName evidence="4">PIPK domain-containing protein</fullName>
    </recommendedName>
</protein>
<evidence type="ECO:0000256" key="1">
    <source>
        <dbReference type="SAM" id="MobiDB-lite"/>
    </source>
</evidence>
<evidence type="ECO:0000313" key="3">
    <source>
        <dbReference type="Proteomes" id="UP000310158"/>
    </source>
</evidence>
<feature type="compositionally biased region" description="Basic and acidic residues" evidence="1">
    <location>
        <begin position="723"/>
        <end position="746"/>
    </location>
</feature>
<feature type="compositionally biased region" description="Basic and acidic residues" evidence="1">
    <location>
        <begin position="128"/>
        <end position="137"/>
    </location>
</feature>
<keyword evidence="3" id="KW-1185">Reference proteome</keyword>
<feature type="region of interest" description="Disordered" evidence="1">
    <location>
        <begin position="82"/>
        <end position="150"/>
    </location>
</feature>
<dbReference type="Proteomes" id="UP000310158">
    <property type="component" value="Unassembled WGS sequence"/>
</dbReference>
<proteinExistence type="predicted"/>
<feature type="compositionally biased region" description="Basic and acidic residues" evidence="1">
    <location>
        <begin position="101"/>
        <end position="115"/>
    </location>
</feature>
<feature type="compositionally biased region" description="Basic residues" evidence="1">
    <location>
        <begin position="82"/>
        <end position="92"/>
    </location>
</feature>
<dbReference type="OrthoDB" id="158357at2759"/>
<dbReference type="EMBL" id="SGPL01000288">
    <property type="protein sequence ID" value="THH14287.1"/>
    <property type="molecule type" value="Genomic_DNA"/>
</dbReference>
<feature type="region of interest" description="Disordered" evidence="1">
    <location>
        <begin position="721"/>
        <end position="746"/>
    </location>
</feature>
<organism evidence="2 3">
    <name type="scientific">Bondarzewia mesenterica</name>
    <dbReference type="NCBI Taxonomy" id="1095465"/>
    <lineage>
        <taxon>Eukaryota</taxon>
        <taxon>Fungi</taxon>
        <taxon>Dikarya</taxon>
        <taxon>Basidiomycota</taxon>
        <taxon>Agaricomycotina</taxon>
        <taxon>Agaricomycetes</taxon>
        <taxon>Russulales</taxon>
        <taxon>Bondarzewiaceae</taxon>
        <taxon>Bondarzewia</taxon>
    </lineage>
</organism>
<dbReference type="GO" id="GO:0046854">
    <property type="term" value="P:phosphatidylinositol phosphate biosynthetic process"/>
    <property type="evidence" value="ECO:0007669"/>
    <property type="project" value="TreeGrafter"/>
</dbReference>
<feature type="region of interest" description="Disordered" evidence="1">
    <location>
        <begin position="1"/>
        <end position="25"/>
    </location>
</feature>
<gene>
    <name evidence="2" type="ORF">EW146_g6020</name>
</gene>
<dbReference type="GO" id="GO:0000285">
    <property type="term" value="F:1-phosphatidylinositol-3-phosphate 5-kinase activity"/>
    <property type="evidence" value="ECO:0007669"/>
    <property type="project" value="TreeGrafter"/>
</dbReference>
<comment type="caution">
    <text evidence="2">The sequence shown here is derived from an EMBL/GenBank/DDBJ whole genome shotgun (WGS) entry which is preliminary data.</text>
</comment>
<feature type="compositionally biased region" description="Polar residues" evidence="1">
    <location>
        <begin position="140"/>
        <end position="150"/>
    </location>
</feature>
<feature type="region of interest" description="Disordered" evidence="1">
    <location>
        <begin position="977"/>
        <end position="1001"/>
    </location>
</feature>
<dbReference type="PANTHER" id="PTHR45748">
    <property type="entry name" value="1-PHOSPHATIDYLINOSITOL 3-PHOSPHATE 5-KINASE-RELATED"/>
    <property type="match status" value="1"/>
</dbReference>
<feature type="region of interest" description="Disordered" evidence="1">
    <location>
        <begin position="363"/>
        <end position="422"/>
    </location>
</feature>
<dbReference type="PANTHER" id="PTHR45748:SF7">
    <property type="entry name" value="1-PHOSPHATIDYLINOSITOL 3-PHOSPHATE 5-KINASE-RELATED"/>
    <property type="match status" value="1"/>
</dbReference>
<feature type="compositionally biased region" description="Polar residues" evidence="1">
    <location>
        <begin position="810"/>
        <end position="830"/>
    </location>
</feature>
<feature type="region of interest" description="Disordered" evidence="1">
    <location>
        <begin position="810"/>
        <end position="846"/>
    </location>
</feature>
<evidence type="ECO:0000313" key="2">
    <source>
        <dbReference type="EMBL" id="THH14287.1"/>
    </source>
</evidence>